<dbReference type="Pfam" id="PF00005">
    <property type="entry name" value="ABC_tran"/>
    <property type="match status" value="1"/>
</dbReference>
<keyword evidence="2" id="KW-1003">Cell membrane</keyword>
<name>A0A2Z4PMB2_9GAMM</name>
<dbReference type="NCBIfam" id="TIGR00968">
    <property type="entry name" value="3a0106s01"/>
    <property type="match status" value="1"/>
</dbReference>
<dbReference type="InterPro" id="IPR050093">
    <property type="entry name" value="ABC_SmlMolc_Importer"/>
</dbReference>
<dbReference type="EMBL" id="CP016181">
    <property type="protein sequence ID" value="AWX98621.1"/>
    <property type="molecule type" value="Genomic_DNA"/>
</dbReference>
<keyword evidence="1" id="KW-0813">Transport</keyword>
<dbReference type="RefSeq" id="WP_112134769.1">
    <property type="nucleotide sequence ID" value="NZ_CP016181.1"/>
</dbReference>
<evidence type="ECO:0000256" key="6">
    <source>
        <dbReference type="ARBA" id="ARBA00023032"/>
    </source>
</evidence>
<dbReference type="SUPFAM" id="SSF52540">
    <property type="entry name" value="P-loop containing nucleoside triphosphate hydrolases"/>
    <property type="match status" value="1"/>
</dbReference>
<dbReference type="InterPro" id="IPR008995">
    <property type="entry name" value="Mo/tungstate-bd_C_term_dom"/>
</dbReference>
<protein>
    <submittedName>
        <fullName evidence="9">Sulfate ABC transporter ATP-binding protein</fullName>
    </submittedName>
</protein>
<organism evidence="9 10">
    <name type="scientific">Marinomonas primoryensis</name>
    <dbReference type="NCBI Taxonomy" id="178399"/>
    <lineage>
        <taxon>Bacteria</taxon>
        <taxon>Pseudomonadati</taxon>
        <taxon>Pseudomonadota</taxon>
        <taxon>Gammaproteobacteria</taxon>
        <taxon>Oceanospirillales</taxon>
        <taxon>Oceanospirillaceae</taxon>
        <taxon>Marinomonas</taxon>
    </lineage>
</organism>
<keyword evidence="5" id="KW-1278">Translocase</keyword>
<dbReference type="AlphaFoldDB" id="A0A2Z4PMB2"/>
<proteinExistence type="predicted"/>
<dbReference type="GO" id="GO:0016887">
    <property type="term" value="F:ATP hydrolysis activity"/>
    <property type="evidence" value="ECO:0007669"/>
    <property type="project" value="InterPro"/>
</dbReference>
<evidence type="ECO:0000313" key="9">
    <source>
        <dbReference type="EMBL" id="AWX98621.1"/>
    </source>
</evidence>
<dbReference type="InterPro" id="IPR024765">
    <property type="entry name" value="TOBE-like"/>
</dbReference>
<evidence type="ECO:0000256" key="2">
    <source>
        <dbReference type="ARBA" id="ARBA00022475"/>
    </source>
</evidence>
<dbReference type="GO" id="GO:0043190">
    <property type="term" value="C:ATP-binding cassette (ABC) transporter complex"/>
    <property type="evidence" value="ECO:0007669"/>
    <property type="project" value="InterPro"/>
</dbReference>
<accession>A0A2Z4PMB2</accession>
<dbReference type="FunFam" id="3.40.50.300:FF:000227">
    <property type="entry name" value="Sulfate/thiosulfate import ATP-binding protein CysA"/>
    <property type="match status" value="1"/>
</dbReference>
<dbReference type="GO" id="GO:0015419">
    <property type="term" value="F:ABC-type sulfate transporter activity"/>
    <property type="evidence" value="ECO:0007669"/>
    <property type="project" value="InterPro"/>
</dbReference>
<dbReference type="PANTHER" id="PTHR42781">
    <property type="entry name" value="SPERMIDINE/PUTRESCINE IMPORT ATP-BINDING PROTEIN POTA"/>
    <property type="match status" value="1"/>
</dbReference>
<dbReference type="InterPro" id="IPR005666">
    <property type="entry name" value="Sulph_transpt1"/>
</dbReference>
<dbReference type="Proteomes" id="UP000249898">
    <property type="component" value="Chromosome"/>
</dbReference>
<keyword evidence="7" id="KW-0472">Membrane</keyword>
<evidence type="ECO:0000256" key="5">
    <source>
        <dbReference type="ARBA" id="ARBA00022967"/>
    </source>
</evidence>
<evidence type="ECO:0000256" key="7">
    <source>
        <dbReference type="ARBA" id="ARBA00023136"/>
    </source>
</evidence>
<keyword evidence="4 9" id="KW-0067">ATP-binding</keyword>
<evidence type="ECO:0000256" key="3">
    <source>
        <dbReference type="ARBA" id="ARBA00022741"/>
    </source>
</evidence>
<dbReference type="OrthoDB" id="9802264at2"/>
<dbReference type="CDD" id="cd03296">
    <property type="entry name" value="ABC_CysA_sulfate_importer"/>
    <property type="match status" value="1"/>
</dbReference>
<evidence type="ECO:0000259" key="8">
    <source>
        <dbReference type="PROSITE" id="PS50893"/>
    </source>
</evidence>
<dbReference type="InterPro" id="IPR017871">
    <property type="entry name" value="ABC_transporter-like_CS"/>
</dbReference>
<evidence type="ECO:0000256" key="1">
    <source>
        <dbReference type="ARBA" id="ARBA00022448"/>
    </source>
</evidence>
<dbReference type="Gene3D" id="3.40.50.300">
    <property type="entry name" value="P-loop containing nucleotide triphosphate hydrolases"/>
    <property type="match status" value="1"/>
</dbReference>
<dbReference type="InterPro" id="IPR027417">
    <property type="entry name" value="P-loop_NTPase"/>
</dbReference>
<dbReference type="GO" id="GO:0005524">
    <property type="term" value="F:ATP binding"/>
    <property type="evidence" value="ECO:0007669"/>
    <property type="project" value="UniProtKB-KW"/>
</dbReference>
<dbReference type="InterPro" id="IPR003439">
    <property type="entry name" value="ABC_transporter-like_ATP-bd"/>
</dbReference>
<dbReference type="PROSITE" id="PS50893">
    <property type="entry name" value="ABC_TRANSPORTER_2"/>
    <property type="match status" value="1"/>
</dbReference>
<evidence type="ECO:0000256" key="4">
    <source>
        <dbReference type="ARBA" id="ARBA00022840"/>
    </source>
</evidence>
<gene>
    <name evidence="9" type="ORF">A8139_00425</name>
</gene>
<evidence type="ECO:0000313" key="10">
    <source>
        <dbReference type="Proteomes" id="UP000249898"/>
    </source>
</evidence>
<reference evidence="9 10" key="1">
    <citation type="submission" date="2016-06" db="EMBL/GenBank/DDBJ databases">
        <title>The sequenced genome of the ice-adhering bacterium Marinomonas primoryensis, from Antarctica.</title>
        <authorList>
            <person name="Graham L."/>
            <person name="Vance T.D.R."/>
            <person name="Davies P.L."/>
        </authorList>
    </citation>
    <scope>NUCLEOTIDE SEQUENCE [LARGE SCALE GENOMIC DNA]</scope>
    <source>
        <strain evidence="9 10">AceL</strain>
    </source>
</reference>
<dbReference type="InterPro" id="IPR003593">
    <property type="entry name" value="AAA+_ATPase"/>
</dbReference>
<feature type="domain" description="ABC transporter" evidence="8">
    <location>
        <begin position="3"/>
        <end position="237"/>
    </location>
</feature>
<dbReference type="PANTHER" id="PTHR42781:SF4">
    <property type="entry name" value="SPERMIDINE_PUTRESCINE IMPORT ATP-BINDING PROTEIN POTA"/>
    <property type="match status" value="1"/>
</dbReference>
<dbReference type="PROSITE" id="PS00211">
    <property type="entry name" value="ABC_TRANSPORTER_1"/>
    <property type="match status" value="1"/>
</dbReference>
<dbReference type="Pfam" id="PF12857">
    <property type="entry name" value="TOBE_3"/>
    <property type="match status" value="1"/>
</dbReference>
<keyword evidence="3" id="KW-0547">Nucleotide-binding</keyword>
<keyword evidence="6" id="KW-0764">Sulfate transport</keyword>
<dbReference type="SMART" id="SM00382">
    <property type="entry name" value="AAA"/>
    <property type="match status" value="1"/>
</dbReference>
<dbReference type="SUPFAM" id="SSF50331">
    <property type="entry name" value="MOP-like"/>
    <property type="match status" value="1"/>
</dbReference>
<sequence>MSILIENISKKFGHFQALSPLSLDINEGEMIGLLGPSGSGKTTLLRIIAGLEGADTGRIQFGDRDVTNLHVRDRRVGFVFQNYALFRHMTVADNVAFGLEVLPRKERPSVSEIQKRVMHLLDMVQLAHLANRFPSQLSGGQKQRIALARALATQPEVLLLDEPFGALDAKVRKELRRWLRGLHEELGFTSVFVTHDQEEALELSDRVVVMSNGHIEQIDQPGALYASPNSRFVFDFLGNANVFEGKIENGKWHNQQASIVLPDSIGQKSVGQNSAEKKSGQLYIRSHEFFVSKEPTAQANLPLRVIAINPIGAEVRLELTPIDWHSKEIWEIDLPHKAFDKNCFEKGQTVYVTPKAGYFFAEDAKKPVLLNWETEKIITTEKA</sequence>